<keyword evidence="3" id="KW-1185">Reference proteome</keyword>
<dbReference type="PROSITE" id="PS50943">
    <property type="entry name" value="HTH_CROC1"/>
    <property type="match status" value="1"/>
</dbReference>
<dbReference type="Pfam" id="PF01381">
    <property type="entry name" value="HTH_3"/>
    <property type="match status" value="1"/>
</dbReference>
<dbReference type="CDD" id="cd00093">
    <property type="entry name" value="HTH_XRE"/>
    <property type="match status" value="1"/>
</dbReference>
<evidence type="ECO:0000313" key="3">
    <source>
        <dbReference type="Proteomes" id="UP000037755"/>
    </source>
</evidence>
<dbReference type="RefSeq" id="WP_054406610.1">
    <property type="nucleotide sequence ID" value="NZ_FOYA01000029.1"/>
</dbReference>
<feature type="domain" description="HTH cro/C1-type" evidence="1">
    <location>
        <begin position="18"/>
        <end position="75"/>
    </location>
</feature>
<evidence type="ECO:0000313" key="2">
    <source>
        <dbReference type="EMBL" id="KOS05424.1"/>
    </source>
</evidence>
<dbReference type="PATRIC" id="fig|1202724.3.peg.996"/>
<dbReference type="SUPFAM" id="SSF47413">
    <property type="entry name" value="lambda repressor-like DNA-binding domains"/>
    <property type="match status" value="1"/>
</dbReference>
<comment type="caution">
    <text evidence="2">The sequence shown here is derived from an EMBL/GenBank/DDBJ whole genome shotgun (WGS) entry which is preliminary data.</text>
</comment>
<dbReference type="EMBL" id="LIYD01000005">
    <property type="protein sequence ID" value="KOS05424.1"/>
    <property type="molecule type" value="Genomic_DNA"/>
</dbReference>
<reference evidence="2 3" key="1">
    <citation type="submission" date="2015-08" db="EMBL/GenBank/DDBJ databases">
        <title>Whole genome sequence of Flavobacterium akiainvivens IK-1T, from decaying Wikstroemia oahuensis, an endemic Hawaiian shrub.</title>
        <authorList>
            <person name="Wan X."/>
            <person name="Hou S."/>
            <person name="Saito J."/>
            <person name="Donachie S."/>
        </authorList>
    </citation>
    <scope>NUCLEOTIDE SEQUENCE [LARGE SCALE GENOMIC DNA]</scope>
    <source>
        <strain evidence="2 3">IK-1</strain>
    </source>
</reference>
<dbReference type="InterPro" id="IPR010982">
    <property type="entry name" value="Lambda_DNA-bd_dom_sf"/>
</dbReference>
<dbReference type="GO" id="GO:0003677">
    <property type="term" value="F:DNA binding"/>
    <property type="evidence" value="ECO:0007669"/>
    <property type="project" value="InterPro"/>
</dbReference>
<dbReference type="Gene3D" id="1.10.260.40">
    <property type="entry name" value="lambda repressor-like DNA-binding domains"/>
    <property type="match status" value="1"/>
</dbReference>
<dbReference type="Proteomes" id="UP000037755">
    <property type="component" value="Unassembled WGS sequence"/>
</dbReference>
<dbReference type="AlphaFoldDB" id="A0A0M8MBS4"/>
<gene>
    <name evidence="2" type="ORF">AM493_04810</name>
</gene>
<dbReference type="SMART" id="SM00530">
    <property type="entry name" value="HTH_XRE"/>
    <property type="match status" value="1"/>
</dbReference>
<accession>A0A0M8MBS4</accession>
<dbReference type="InterPro" id="IPR001387">
    <property type="entry name" value="Cro/C1-type_HTH"/>
</dbReference>
<sequence length="140" mass="16037">MTIEIIISELDFWIMEAIRESRINAGLDQVELAHKVGVSEGHIGNIENPRNRTKANVRIIGRIAKALDLKSYNELLPKKVLCNDMVKIRLKLLQTSSRKQIKDQDGNIPKRHEVLSISPLSENELELLKQNKLDYLTILE</sequence>
<evidence type="ECO:0000259" key="1">
    <source>
        <dbReference type="PROSITE" id="PS50943"/>
    </source>
</evidence>
<name>A0A0M8MBS4_9FLAO</name>
<organism evidence="2 3">
    <name type="scientific">Flavobacterium akiainvivens</name>
    <dbReference type="NCBI Taxonomy" id="1202724"/>
    <lineage>
        <taxon>Bacteria</taxon>
        <taxon>Pseudomonadati</taxon>
        <taxon>Bacteroidota</taxon>
        <taxon>Flavobacteriia</taxon>
        <taxon>Flavobacteriales</taxon>
        <taxon>Flavobacteriaceae</taxon>
        <taxon>Flavobacterium</taxon>
    </lineage>
</organism>
<protein>
    <recommendedName>
        <fullName evidence="1">HTH cro/C1-type domain-containing protein</fullName>
    </recommendedName>
</protein>
<dbReference type="STRING" id="1202724.AM493_04810"/>
<proteinExistence type="predicted"/>